<feature type="transmembrane region" description="Helical" evidence="8">
    <location>
        <begin position="169"/>
        <end position="188"/>
    </location>
</feature>
<dbReference type="RefSeq" id="WP_085636120.1">
    <property type="nucleotide sequence ID" value="NZ_JFKC01000004.1"/>
</dbReference>
<evidence type="ECO:0000313" key="10">
    <source>
        <dbReference type="Proteomes" id="UP000193926"/>
    </source>
</evidence>
<comment type="subcellular location">
    <subcellularLocation>
        <location evidence="1 8">Cell membrane</location>
        <topology evidence="1 8">Multi-pass membrane protein</topology>
    </subcellularLocation>
</comment>
<comment type="similarity">
    <text evidence="2 8">Belongs to the 4-toluene sulfonate uptake permease (TSUP) (TC 2.A.102) family.</text>
</comment>
<evidence type="ECO:0000256" key="5">
    <source>
        <dbReference type="ARBA" id="ARBA00022692"/>
    </source>
</evidence>
<dbReference type="PANTHER" id="PTHR30269:SF37">
    <property type="entry name" value="MEMBRANE TRANSPORTER PROTEIN"/>
    <property type="match status" value="1"/>
</dbReference>
<dbReference type="PANTHER" id="PTHR30269">
    <property type="entry name" value="TRANSMEMBRANE PROTEIN YFCA"/>
    <property type="match status" value="1"/>
</dbReference>
<feature type="transmembrane region" description="Helical" evidence="8">
    <location>
        <begin position="133"/>
        <end position="157"/>
    </location>
</feature>
<evidence type="ECO:0000256" key="8">
    <source>
        <dbReference type="RuleBase" id="RU363041"/>
    </source>
</evidence>
<keyword evidence="3" id="KW-0813">Transport</keyword>
<keyword evidence="7 8" id="KW-0472">Membrane</keyword>
<protein>
    <recommendedName>
        <fullName evidence="8">Probable membrane transporter protein</fullName>
    </recommendedName>
</protein>
<dbReference type="AlphaFoldDB" id="A0A1X4NMX9"/>
<comment type="caution">
    <text evidence="9">The sequence shown here is derived from an EMBL/GenBank/DDBJ whole genome shotgun (WGS) entry which is preliminary data.</text>
</comment>
<evidence type="ECO:0000256" key="7">
    <source>
        <dbReference type="ARBA" id="ARBA00023136"/>
    </source>
</evidence>
<dbReference type="EMBL" id="JFKC01000004">
    <property type="protein sequence ID" value="OSQ51757.1"/>
    <property type="molecule type" value="Genomic_DNA"/>
</dbReference>
<keyword evidence="4 8" id="KW-1003">Cell membrane</keyword>
<keyword evidence="10" id="KW-1185">Reference proteome</keyword>
<keyword evidence="6 8" id="KW-1133">Transmembrane helix</keyword>
<dbReference type="OrthoDB" id="8421744at2"/>
<sequence length="247" mass="26489">MTFEAISFITLGAMAGGFVNGLAGTGTALFALGFFLVALNPISAVAVVSLMSVTTGLQGLWVVRDALGRNVPRLMRFIIPGLLGVPVGISLLSFIDADTLKLIIGFLLILYGGFFSFRANLPKFERRTPVLDSLIGLSGGVLGGMASLSGALPVIWCSMRPWPKAETRAVLQPFNVSVLFTTTVMLWWREAYTPTTITAFLIALPTSLLAAQIGIAVFRRISDNVFRRLLIGLSLLLGLGILIRAFI</sequence>
<dbReference type="InterPro" id="IPR002781">
    <property type="entry name" value="TM_pro_TauE-like"/>
</dbReference>
<dbReference type="Proteomes" id="UP000193926">
    <property type="component" value="Unassembled WGS sequence"/>
</dbReference>
<dbReference type="STRING" id="1123756.MGEO_07565"/>
<dbReference type="GO" id="GO:0005886">
    <property type="term" value="C:plasma membrane"/>
    <property type="evidence" value="ECO:0007669"/>
    <property type="project" value="UniProtKB-SubCell"/>
</dbReference>
<feature type="transmembrane region" description="Helical" evidence="8">
    <location>
        <begin position="102"/>
        <end position="121"/>
    </location>
</feature>
<evidence type="ECO:0000256" key="2">
    <source>
        <dbReference type="ARBA" id="ARBA00009142"/>
    </source>
</evidence>
<reference evidence="9 10" key="1">
    <citation type="submission" date="2014-03" db="EMBL/GenBank/DDBJ databases">
        <title>The draft genome sequence of Marivita geojedonensis KCTC 23882.</title>
        <authorList>
            <person name="Lai Q."/>
            <person name="Shao Z."/>
        </authorList>
    </citation>
    <scope>NUCLEOTIDE SEQUENCE [LARGE SCALE GENOMIC DNA]</scope>
    <source>
        <strain evidence="9 10">DPG-138</strain>
    </source>
</reference>
<evidence type="ECO:0000313" key="9">
    <source>
        <dbReference type="EMBL" id="OSQ51757.1"/>
    </source>
</evidence>
<evidence type="ECO:0000256" key="3">
    <source>
        <dbReference type="ARBA" id="ARBA00022448"/>
    </source>
</evidence>
<evidence type="ECO:0000256" key="1">
    <source>
        <dbReference type="ARBA" id="ARBA00004651"/>
    </source>
</evidence>
<dbReference type="Pfam" id="PF01925">
    <property type="entry name" value="TauE"/>
    <property type="match status" value="1"/>
</dbReference>
<name>A0A1X4NMX9_9RHOB</name>
<accession>A0A1X4NMX9</accession>
<proteinExistence type="inferred from homology"/>
<evidence type="ECO:0000256" key="6">
    <source>
        <dbReference type="ARBA" id="ARBA00022989"/>
    </source>
</evidence>
<feature type="transmembrane region" description="Helical" evidence="8">
    <location>
        <begin position="74"/>
        <end position="95"/>
    </location>
</feature>
<gene>
    <name evidence="9" type="ORF">MGEO_07565</name>
</gene>
<keyword evidence="5 8" id="KW-0812">Transmembrane</keyword>
<dbReference type="InterPro" id="IPR052017">
    <property type="entry name" value="TSUP"/>
</dbReference>
<evidence type="ECO:0000256" key="4">
    <source>
        <dbReference type="ARBA" id="ARBA00022475"/>
    </source>
</evidence>
<feature type="transmembrane region" description="Helical" evidence="8">
    <location>
        <begin position="225"/>
        <end position="246"/>
    </location>
</feature>
<organism evidence="9 10">
    <name type="scientific">Marivita geojedonensis</name>
    <dbReference type="NCBI Taxonomy" id="1123756"/>
    <lineage>
        <taxon>Bacteria</taxon>
        <taxon>Pseudomonadati</taxon>
        <taxon>Pseudomonadota</taxon>
        <taxon>Alphaproteobacteria</taxon>
        <taxon>Rhodobacterales</taxon>
        <taxon>Roseobacteraceae</taxon>
        <taxon>Marivita</taxon>
    </lineage>
</organism>
<feature type="transmembrane region" description="Helical" evidence="8">
    <location>
        <begin position="200"/>
        <end position="218"/>
    </location>
</feature>